<evidence type="ECO:0000259" key="7">
    <source>
        <dbReference type="PROSITE" id="PS50011"/>
    </source>
</evidence>
<sequence length="570" mass="62461">MTNLREKGSTFGKGNRYVISSVLHDGTFSQVYGVSDAKNGKLVVLKEVAAPVPDPKGRGKIAVDSLKRETRLMQPLDHPAIPRILDVLDHTDKPGGKYSVLMDYISGYDLAVAVKHTTKGRFSEQFLVPKMVQVATVLHYLHTLPSRIHPGPLVHRDIKPKNIMYQNGSMVLMDYGLAEVITPDNQINTHNLGTKGYAPPEQITKGTPLDIRSDIYSFGMTMYHLLVGELPASDHRGIPTGPVDAHAANPEVSRALSDVIAKCVALRPDDRYSSMLEVIAALNTYKTTDSRHRAKHRRHIRTVGALAAAALIMSIASAGTYTYGANADANSYAALTSAAQKAGTVEAWEPVINARPANIDSYFDTITAIKQGDGRFTSAEEAAFIPLVRDHIKDIQENPRYPELAYQIGELYWFFYASDANADGLALSAPWFKDAISGNYNVEQASALYNMGSFNRDIASAIQTSSDTGMYHAYWNNLTSLNTDNSGEVVQLQLLNYIVDCINNYTYRLRTDGVPKADVDAQLERAKDYLAQHPNPTLGRPAELSAQLSAKLDQSRTLVDAVYAAEGAAK</sequence>
<feature type="domain" description="Protein kinase" evidence="7">
    <location>
        <begin position="17"/>
        <end position="286"/>
    </location>
</feature>
<accession>A0A930Q4F4</accession>
<dbReference type="AlphaFoldDB" id="A0A930Q4F4"/>
<evidence type="ECO:0000256" key="5">
    <source>
        <dbReference type="ARBA" id="ARBA00022840"/>
    </source>
</evidence>
<keyword evidence="6" id="KW-0472">Membrane</keyword>
<proteinExistence type="predicted"/>
<keyword evidence="3" id="KW-0547">Nucleotide-binding</keyword>
<dbReference type="Proteomes" id="UP000785653">
    <property type="component" value="Unassembled WGS sequence"/>
</dbReference>
<dbReference type="EMBL" id="JABZXS010000119">
    <property type="protein sequence ID" value="MBF1673927.1"/>
    <property type="molecule type" value="Genomic_DNA"/>
</dbReference>
<dbReference type="InterPro" id="IPR008271">
    <property type="entry name" value="Ser/Thr_kinase_AS"/>
</dbReference>
<keyword evidence="6" id="KW-1133">Transmembrane helix</keyword>
<dbReference type="PANTHER" id="PTHR43671:SF13">
    <property type="entry name" value="SERINE_THREONINE-PROTEIN KINASE NEK2"/>
    <property type="match status" value="1"/>
</dbReference>
<dbReference type="GO" id="GO:0005524">
    <property type="term" value="F:ATP binding"/>
    <property type="evidence" value="ECO:0007669"/>
    <property type="project" value="UniProtKB-KW"/>
</dbReference>
<evidence type="ECO:0000256" key="2">
    <source>
        <dbReference type="ARBA" id="ARBA00022679"/>
    </source>
</evidence>
<dbReference type="Gene3D" id="1.10.510.10">
    <property type="entry name" value="Transferase(Phosphotransferase) domain 1"/>
    <property type="match status" value="1"/>
</dbReference>
<evidence type="ECO:0000313" key="8">
    <source>
        <dbReference type="EMBL" id="MBF1673927.1"/>
    </source>
</evidence>
<dbReference type="SMART" id="SM00220">
    <property type="entry name" value="S_TKc"/>
    <property type="match status" value="1"/>
</dbReference>
<keyword evidence="8" id="KW-0723">Serine/threonine-protein kinase</keyword>
<organism evidence="8 9">
    <name type="scientific">Rothia mucilaginosa</name>
    <dbReference type="NCBI Taxonomy" id="43675"/>
    <lineage>
        <taxon>Bacteria</taxon>
        <taxon>Bacillati</taxon>
        <taxon>Actinomycetota</taxon>
        <taxon>Actinomycetes</taxon>
        <taxon>Micrococcales</taxon>
        <taxon>Micrococcaceae</taxon>
        <taxon>Rothia</taxon>
    </lineage>
</organism>
<dbReference type="InterPro" id="IPR000719">
    <property type="entry name" value="Prot_kinase_dom"/>
</dbReference>
<evidence type="ECO:0000256" key="6">
    <source>
        <dbReference type="SAM" id="Phobius"/>
    </source>
</evidence>
<evidence type="ECO:0000256" key="3">
    <source>
        <dbReference type="ARBA" id="ARBA00022741"/>
    </source>
</evidence>
<comment type="caution">
    <text evidence="8">The sequence shown here is derived from an EMBL/GenBank/DDBJ whole genome shotgun (WGS) entry which is preliminary data.</text>
</comment>
<gene>
    <name evidence="8" type="ORF">HXO65_06985</name>
</gene>
<dbReference type="CDD" id="cd14014">
    <property type="entry name" value="STKc_PknB_like"/>
    <property type="match status" value="1"/>
</dbReference>
<dbReference type="InterPro" id="IPR050660">
    <property type="entry name" value="NEK_Ser/Thr_kinase"/>
</dbReference>
<protein>
    <recommendedName>
        <fullName evidence="1">non-specific serine/threonine protein kinase</fullName>
        <ecNumber evidence="1">2.7.11.1</ecNumber>
    </recommendedName>
</protein>
<feature type="transmembrane region" description="Helical" evidence="6">
    <location>
        <begin position="303"/>
        <end position="323"/>
    </location>
</feature>
<dbReference type="GO" id="GO:0004674">
    <property type="term" value="F:protein serine/threonine kinase activity"/>
    <property type="evidence" value="ECO:0007669"/>
    <property type="project" value="UniProtKB-KW"/>
</dbReference>
<evidence type="ECO:0000256" key="4">
    <source>
        <dbReference type="ARBA" id="ARBA00022777"/>
    </source>
</evidence>
<dbReference type="Gene3D" id="3.30.200.20">
    <property type="entry name" value="Phosphorylase Kinase, domain 1"/>
    <property type="match status" value="1"/>
</dbReference>
<keyword evidence="4 8" id="KW-0418">Kinase</keyword>
<keyword evidence="2" id="KW-0808">Transferase</keyword>
<keyword evidence="6" id="KW-0812">Transmembrane</keyword>
<dbReference type="PROSITE" id="PS50011">
    <property type="entry name" value="PROTEIN_KINASE_DOM"/>
    <property type="match status" value="1"/>
</dbReference>
<dbReference type="InterPro" id="IPR011009">
    <property type="entry name" value="Kinase-like_dom_sf"/>
</dbReference>
<name>A0A930Q4F4_9MICC</name>
<dbReference type="PANTHER" id="PTHR43671">
    <property type="entry name" value="SERINE/THREONINE-PROTEIN KINASE NEK"/>
    <property type="match status" value="1"/>
</dbReference>
<keyword evidence="5" id="KW-0067">ATP-binding</keyword>
<dbReference type="SUPFAM" id="SSF56112">
    <property type="entry name" value="Protein kinase-like (PK-like)"/>
    <property type="match status" value="1"/>
</dbReference>
<dbReference type="PROSITE" id="PS00108">
    <property type="entry name" value="PROTEIN_KINASE_ST"/>
    <property type="match status" value="1"/>
</dbReference>
<dbReference type="EC" id="2.7.11.1" evidence="1"/>
<evidence type="ECO:0000256" key="1">
    <source>
        <dbReference type="ARBA" id="ARBA00012513"/>
    </source>
</evidence>
<reference evidence="8" key="1">
    <citation type="submission" date="2020-04" db="EMBL/GenBank/DDBJ databases">
        <title>Deep metagenomics examines the oral microbiome during advanced dental caries in children, revealing novel taxa and co-occurrences with host molecules.</title>
        <authorList>
            <person name="Baker J.L."/>
            <person name="Morton J.T."/>
            <person name="Dinis M."/>
            <person name="Alvarez R."/>
            <person name="Tran N.C."/>
            <person name="Knight R."/>
            <person name="Edlund A."/>
        </authorList>
    </citation>
    <scope>NUCLEOTIDE SEQUENCE</scope>
    <source>
        <strain evidence="8">JCVI_47_bin.3</strain>
    </source>
</reference>
<evidence type="ECO:0000313" key="9">
    <source>
        <dbReference type="Proteomes" id="UP000785653"/>
    </source>
</evidence>
<dbReference type="Pfam" id="PF00069">
    <property type="entry name" value="Pkinase"/>
    <property type="match status" value="1"/>
</dbReference>